<feature type="transmembrane region" description="Helical" evidence="6">
    <location>
        <begin position="128"/>
        <end position="145"/>
    </location>
</feature>
<feature type="transmembrane region" description="Helical" evidence="6">
    <location>
        <begin position="43"/>
        <end position="65"/>
    </location>
</feature>
<feature type="transmembrane region" description="Helical" evidence="6">
    <location>
        <begin position="351"/>
        <end position="370"/>
    </location>
</feature>
<dbReference type="PANTHER" id="PTHR42770">
    <property type="entry name" value="AMINO ACID TRANSPORTER-RELATED"/>
    <property type="match status" value="1"/>
</dbReference>
<feature type="transmembrane region" description="Helical" evidence="6">
    <location>
        <begin position="327"/>
        <end position="345"/>
    </location>
</feature>
<keyword evidence="8" id="KW-1185">Reference proteome</keyword>
<feature type="transmembrane region" description="Helical" evidence="6">
    <location>
        <begin position="226"/>
        <end position="254"/>
    </location>
</feature>
<dbReference type="Gene3D" id="1.20.1740.10">
    <property type="entry name" value="Amino acid/polyamine transporter I"/>
    <property type="match status" value="1"/>
</dbReference>
<gene>
    <name evidence="7" type="ordered locus">Vdis_0994</name>
</gene>
<dbReference type="GO" id="GO:0005886">
    <property type="term" value="C:plasma membrane"/>
    <property type="evidence" value="ECO:0007669"/>
    <property type="project" value="UniProtKB-SubCell"/>
</dbReference>
<keyword evidence="2" id="KW-1003">Cell membrane</keyword>
<dbReference type="GeneID" id="9751923"/>
<reference evidence="7 8" key="1">
    <citation type="journal article" date="2010" name="Stand. Genomic Sci.">
        <title>Complete genome sequence of Vulcanisaeta distributa type strain (IC-017).</title>
        <authorList>
            <person name="Mavromatis K."/>
            <person name="Sikorski J."/>
            <person name="Pabst E."/>
            <person name="Teshima H."/>
            <person name="Lapidus A."/>
            <person name="Lucas S."/>
            <person name="Nolan M."/>
            <person name="Glavina Del Rio T."/>
            <person name="Cheng J.F."/>
            <person name="Bruce D."/>
            <person name="Goodwin L."/>
            <person name="Pitluck S."/>
            <person name="Liolios K."/>
            <person name="Ivanova N."/>
            <person name="Mikhailova N."/>
            <person name="Pati A."/>
            <person name="Chen A."/>
            <person name="Palaniappan K."/>
            <person name="Land M."/>
            <person name="Hauser L."/>
            <person name="Chang Y.J."/>
            <person name="Jeffries C.D."/>
            <person name="Rohde M."/>
            <person name="Spring S."/>
            <person name="Goker M."/>
            <person name="Wirth R."/>
            <person name="Woyke T."/>
            <person name="Bristow J."/>
            <person name="Eisen J.A."/>
            <person name="Markowitz V."/>
            <person name="Hugenholtz P."/>
            <person name="Klenk H.P."/>
            <person name="Kyrpides N.C."/>
        </authorList>
    </citation>
    <scope>NUCLEOTIDE SEQUENCE [LARGE SCALE GENOMIC DNA]</scope>
    <source>
        <strain evidence="8">DSM 14429 / JCM 11212 / NBRC 100878 / IC-017</strain>
    </source>
</reference>
<dbReference type="EMBL" id="CP002100">
    <property type="protein sequence ID" value="ADN50384.1"/>
    <property type="molecule type" value="Genomic_DNA"/>
</dbReference>
<dbReference type="OrthoDB" id="43026at2157"/>
<feature type="transmembrane region" description="Helical" evidence="6">
    <location>
        <begin position="152"/>
        <end position="175"/>
    </location>
</feature>
<evidence type="ECO:0000313" key="7">
    <source>
        <dbReference type="EMBL" id="ADN50384.1"/>
    </source>
</evidence>
<keyword evidence="5 6" id="KW-0472">Membrane</keyword>
<comment type="subcellular location">
    <subcellularLocation>
        <location evidence="1">Cell membrane</location>
        <topology evidence="1">Multi-pass membrane protein</topology>
    </subcellularLocation>
</comment>
<evidence type="ECO:0000256" key="3">
    <source>
        <dbReference type="ARBA" id="ARBA00022692"/>
    </source>
</evidence>
<feature type="transmembrane region" description="Helical" evidence="6">
    <location>
        <begin position="391"/>
        <end position="412"/>
    </location>
</feature>
<evidence type="ECO:0000313" key="8">
    <source>
        <dbReference type="Proteomes" id="UP000006681"/>
    </source>
</evidence>
<evidence type="ECO:0000256" key="4">
    <source>
        <dbReference type="ARBA" id="ARBA00022989"/>
    </source>
</evidence>
<dbReference type="GO" id="GO:0022857">
    <property type="term" value="F:transmembrane transporter activity"/>
    <property type="evidence" value="ECO:0007669"/>
    <property type="project" value="InterPro"/>
</dbReference>
<reference evidence="8" key="2">
    <citation type="journal article" date="2010" name="Stand. Genomic Sci.">
        <title>Complete genome sequence of Vulcanisaeta distributa type strain (IC-017T).</title>
        <authorList>
            <person name="Mavromatis K."/>
            <person name="Sikorski J."/>
            <person name="Pabst E."/>
            <person name="Teshima H."/>
            <person name="Lapidus A."/>
            <person name="Lucas S."/>
            <person name="Nolan M."/>
            <person name="Glavina Del Rio T."/>
            <person name="Cheng J."/>
            <person name="Bruce D."/>
            <person name="Goodwin L."/>
            <person name="Pitluck S."/>
            <person name="Liolios K."/>
            <person name="Ivanova N."/>
            <person name="Mikhailova N."/>
            <person name="Pati A."/>
            <person name="Chen A."/>
            <person name="Palaniappan K."/>
            <person name="Land M."/>
            <person name="Hauser L."/>
            <person name="Chang Y."/>
            <person name="Jeffries C."/>
            <person name="Rohde M."/>
            <person name="Spring S."/>
            <person name="Goker M."/>
            <person name="Wirth R."/>
            <person name="Woyke T."/>
            <person name="Bristow J."/>
            <person name="Eisen J."/>
            <person name="Markowitz V."/>
            <person name="Hugenholtz P."/>
            <person name="Klenk H."/>
            <person name="Kyrpides N."/>
        </authorList>
    </citation>
    <scope>NUCLEOTIDE SEQUENCE [LARGE SCALE GENOMIC DNA]</scope>
    <source>
        <strain evidence="8">DSM 14429 / JCM 11212 / NBRC 100878 / IC-017</strain>
    </source>
</reference>
<accession>E1QQ12</accession>
<dbReference type="InterPro" id="IPR050367">
    <property type="entry name" value="APC_superfamily"/>
</dbReference>
<dbReference type="HOGENOM" id="CLU_007946_15_12_2"/>
<keyword evidence="3 6" id="KW-0812">Transmembrane</keyword>
<dbReference type="STRING" id="572478.Vdis_0994"/>
<feature type="transmembrane region" description="Helical" evidence="6">
    <location>
        <begin position="418"/>
        <end position="435"/>
    </location>
</feature>
<dbReference type="PIRSF" id="PIRSF006060">
    <property type="entry name" value="AA_transporter"/>
    <property type="match status" value="1"/>
</dbReference>
<sequence>MTERITWLKRDLSTLELLALGYSDVSSTYYFTLGIVALNSGSLLPITMLLGSLSLWLVGLAYAEFGSAIPRTGGAYYYIRRELGNTWGFIAGWLLSFDQILMIAYGALGAVNYLNVMIPLASRWPVNSILSILVIIMIMTINILGIKASARFNLTLLTIDLLGILILLMFGYYLVVSHGAVMPRLVFNYDYLIHGLTYSFRGYTGIDVIAQSTGEALTPYISVPRAIIGVSSLSTAVALLLSLLTILSGALTVVSNNVGDPIGALARYLFHNMYLSAYISMSIAIVLLISVNAGIVDFSRSIYVMSEDGLLPGRLSSVHGRYRTPHLAIIISSLIAILFVIPGSVELIADSYAIASTIVYLMTMIALIIFRNKESHLVRYFRIPGITIKRVEVPIVSIIGTIIYTFSIMLIILIKAMYMLVVLSWLLIGMLLYLFNRSSRRT</sequence>
<dbReference type="eggNOG" id="arCOG00009">
    <property type="taxonomic scope" value="Archaea"/>
</dbReference>
<evidence type="ECO:0000256" key="6">
    <source>
        <dbReference type="SAM" id="Phobius"/>
    </source>
</evidence>
<dbReference type="InterPro" id="IPR002293">
    <property type="entry name" value="AA/rel_permease1"/>
</dbReference>
<evidence type="ECO:0000256" key="5">
    <source>
        <dbReference type="ARBA" id="ARBA00023136"/>
    </source>
</evidence>
<name>E1QQ12_VULDI</name>
<evidence type="ECO:0000256" key="2">
    <source>
        <dbReference type="ARBA" id="ARBA00022475"/>
    </source>
</evidence>
<keyword evidence="4 6" id="KW-1133">Transmembrane helix</keyword>
<feature type="transmembrane region" description="Helical" evidence="6">
    <location>
        <begin position="274"/>
        <end position="296"/>
    </location>
</feature>
<dbReference type="Pfam" id="PF13520">
    <property type="entry name" value="AA_permease_2"/>
    <property type="match status" value="1"/>
</dbReference>
<dbReference type="PANTHER" id="PTHR42770:SF11">
    <property type="entry name" value="INNER MEMBRANE TRANSPORT PROTEIN YBAT"/>
    <property type="match status" value="1"/>
</dbReference>
<proteinExistence type="predicted"/>
<dbReference type="AlphaFoldDB" id="E1QQ12"/>
<protein>
    <submittedName>
        <fullName evidence="7">Amino acid permease-associated region</fullName>
    </submittedName>
</protein>
<organism evidence="7 8">
    <name type="scientific">Vulcanisaeta distributa (strain DSM 14429 / JCM 11212 / NBRC 100878 / IC-017)</name>
    <dbReference type="NCBI Taxonomy" id="572478"/>
    <lineage>
        <taxon>Archaea</taxon>
        <taxon>Thermoproteota</taxon>
        <taxon>Thermoprotei</taxon>
        <taxon>Thermoproteales</taxon>
        <taxon>Thermoproteaceae</taxon>
        <taxon>Vulcanisaeta</taxon>
    </lineage>
</organism>
<feature type="transmembrane region" description="Helical" evidence="6">
    <location>
        <begin position="86"/>
        <end position="108"/>
    </location>
</feature>
<dbReference type="RefSeq" id="WP_013336109.1">
    <property type="nucleotide sequence ID" value="NC_014537.1"/>
</dbReference>
<evidence type="ECO:0000256" key="1">
    <source>
        <dbReference type="ARBA" id="ARBA00004651"/>
    </source>
</evidence>
<dbReference type="Proteomes" id="UP000006681">
    <property type="component" value="Chromosome"/>
</dbReference>
<dbReference type="KEGG" id="vdi:Vdis_0994"/>